<reference evidence="3 4" key="1">
    <citation type="submission" date="2018-11" db="EMBL/GenBank/DDBJ databases">
        <title>Genome sequence of Apiotrichum porosum DSM 27194.</title>
        <authorList>
            <person name="Aliyu H."/>
            <person name="Gorte O."/>
            <person name="Ochsenreither K."/>
        </authorList>
    </citation>
    <scope>NUCLEOTIDE SEQUENCE [LARGE SCALE GENOMIC DNA]</scope>
    <source>
        <strain evidence="3 4">DSM 27194</strain>
    </source>
</reference>
<feature type="region of interest" description="Disordered" evidence="1">
    <location>
        <begin position="582"/>
        <end position="610"/>
    </location>
</feature>
<feature type="region of interest" description="Disordered" evidence="1">
    <location>
        <begin position="135"/>
        <end position="163"/>
    </location>
</feature>
<keyword evidence="2" id="KW-1133">Transmembrane helix</keyword>
<dbReference type="PANTHER" id="PTHR22950">
    <property type="entry name" value="AMINO ACID TRANSPORTER"/>
    <property type="match status" value="1"/>
</dbReference>
<keyword evidence="2" id="KW-0472">Membrane</keyword>
<organism evidence="3 4">
    <name type="scientific">Apiotrichum porosum</name>
    <dbReference type="NCBI Taxonomy" id="105984"/>
    <lineage>
        <taxon>Eukaryota</taxon>
        <taxon>Fungi</taxon>
        <taxon>Dikarya</taxon>
        <taxon>Basidiomycota</taxon>
        <taxon>Agaricomycotina</taxon>
        <taxon>Tremellomycetes</taxon>
        <taxon>Trichosporonales</taxon>
        <taxon>Trichosporonaceae</taxon>
        <taxon>Apiotrichum</taxon>
    </lineage>
</organism>
<protein>
    <recommendedName>
        <fullName evidence="5">Amino acid transporter transmembrane domain-containing protein</fullName>
    </recommendedName>
</protein>
<dbReference type="RefSeq" id="XP_028473596.1">
    <property type="nucleotide sequence ID" value="XM_028617918.1"/>
</dbReference>
<evidence type="ECO:0000256" key="2">
    <source>
        <dbReference type="SAM" id="Phobius"/>
    </source>
</evidence>
<dbReference type="PANTHER" id="PTHR22950:SF695">
    <property type="entry name" value="AMINO ACID TRANSPORTER TRANSMEMBRANE DOMAIN-CONTAINING PROTEIN"/>
    <property type="match status" value="1"/>
</dbReference>
<feature type="transmembrane region" description="Helical" evidence="2">
    <location>
        <begin position="321"/>
        <end position="340"/>
    </location>
</feature>
<dbReference type="AlphaFoldDB" id="A0A427XHS3"/>
<evidence type="ECO:0000313" key="3">
    <source>
        <dbReference type="EMBL" id="RSH78449.1"/>
    </source>
</evidence>
<feature type="compositionally biased region" description="Low complexity" evidence="1">
    <location>
        <begin position="48"/>
        <end position="65"/>
    </location>
</feature>
<feature type="transmembrane region" description="Helical" evidence="2">
    <location>
        <begin position="476"/>
        <end position="494"/>
    </location>
</feature>
<feature type="compositionally biased region" description="Low complexity" evidence="1">
    <location>
        <begin position="72"/>
        <end position="83"/>
    </location>
</feature>
<feature type="transmembrane region" description="Helical" evidence="2">
    <location>
        <begin position="201"/>
        <end position="229"/>
    </location>
</feature>
<proteinExistence type="predicted"/>
<name>A0A427XHS3_9TREE</name>
<keyword evidence="2" id="KW-0812">Transmembrane</keyword>
<gene>
    <name evidence="3" type="ORF">EHS24_002174</name>
</gene>
<evidence type="ECO:0000256" key="1">
    <source>
        <dbReference type="SAM" id="MobiDB-lite"/>
    </source>
</evidence>
<evidence type="ECO:0008006" key="5">
    <source>
        <dbReference type="Google" id="ProtNLM"/>
    </source>
</evidence>
<sequence>MPMTPRSSPPPTPNLPFFTRPRTPEPRGRDDDRGEGPSIRPVSAIVLGGSSSSSGNGAPSTSSLSLSDRGRVASANAAVGGSSIILDPPPSAHRSRSASAGYSAATPKDTDSDELLSDPESRLSFGFSEGEDDYELDDDLDASPSEPLVPSSSRRRRRTKWDDDPGERSLFELVAPLILAHPLALYPALSAVPAAFLPAGVALFVPLLCIIAALSACAHVVIVYLAWYLKVRTFEDVFASCAGERFGKYAAVVGRAFVLFATIGSTVGWLGTLFPLLEPLATTYLPDGFLQWRLTWTVAASLVILPAVVPSRTFRSLRGTPIVLALLLPIMTFIVIGRTVEVKKAADEAGADLVSAAKTAATAAVDAAVAAVSQAAPPAEEGAKDLARRGLRGLVSPNAGWGITMMTMFFSPHLQTLPIHGTLRSTNRQKFGAPVLAAGLILVLLSIPLALVPYYLLPEGSTVFTQLPDDDGWVNFARVLMAAIILGSITMWILRGRDTILAALDVERGAERYKAGRWVGLGMWAVVTALACIGGVIADKIELLGVMATIAVSWLMPSLFFIITFHVRSPLAIIFPSNAPAPAAPEDDPTPAARTLRGGSGNGHIRTASLQDPSTDDLLYRKERQLQKRRLGRRLWQDLIVFVGLW</sequence>
<feature type="region of interest" description="Disordered" evidence="1">
    <location>
        <begin position="1"/>
        <end position="122"/>
    </location>
</feature>
<feature type="transmembrane region" description="Helical" evidence="2">
    <location>
        <begin position="249"/>
        <end position="270"/>
    </location>
</feature>
<dbReference type="Proteomes" id="UP000279236">
    <property type="component" value="Unassembled WGS sequence"/>
</dbReference>
<feature type="transmembrane region" description="Helical" evidence="2">
    <location>
        <begin position="290"/>
        <end position="309"/>
    </location>
</feature>
<comment type="caution">
    <text evidence="3">The sequence shown here is derived from an EMBL/GenBank/DDBJ whole genome shotgun (WGS) entry which is preliminary data.</text>
</comment>
<dbReference type="OrthoDB" id="3360632at2759"/>
<dbReference type="GO" id="GO:0005774">
    <property type="term" value="C:vacuolar membrane"/>
    <property type="evidence" value="ECO:0007669"/>
    <property type="project" value="TreeGrafter"/>
</dbReference>
<dbReference type="EMBL" id="RSCE01000012">
    <property type="protein sequence ID" value="RSH78449.1"/>
    <property type="molecule type" value="Genomic_DNA"/>
</dbReference>
<feature type="transmembrane region" description="Helical" evidence="2">
    <location>
        <begin position="399"/>
        <end position="419"/>
    </location>
</feature>
<feature type="transmembrane region" description="Helical" evidence="2">
    <location>
        <begin position="543"/>
        <end position="565"/>
    </location>
</feature>
<accession>A0A427XHS3</accession>
<feature type="compositionally biased region" description="Basic and acidic residues" evidence="1">
    <location>
        <begin position="22"/>
        <end position="35"/>
    </location>
</feature>
<dbReference type="GO" id="GO:0015179">
    <property type="term" value="F:L-amino acid transmembrane transporter activity"/>
    <property type="evidence" value="ECO:0007669"/>
    <property type="project" value="TreeGrafter"/>
</dbReference>
<feature type="transmembrane region" description="Helical" evidence="2">
    <location>
        <begin position="515"/>
        <end position="537"/>
    </location>
</feature>
<feature type="transmembrane region" description="Helical" evidence="2">
    <location>
        <begin position="431"/>
        <end position="456"/>
    </location>
</feature>
<dbReference type="GeneID" id="39586717"/>
<evidence type="ECO:0000313" key="4">
    <source>
        <dbReference type="Proteomes" id="UP000279236"/>
    </source>
</evidence>
<keyword evidence="4" id="KW-1185">Reference proteome</keyword>